<feature type="compositionally biased region" description="Polar residues" evidence="3">
    <location>
        <begin position="832"/>
        <end position="850"/>
    </location>
</feature>
<dbReference type="InterPro" id="IPR052620">
    <property type="entry name" value="ELYS/MEL-28_NucAsmblyFactor"/>
</dbReference>
<feature type="compositionally biased region" description="Low complexity" evidence="3">
    <location>
        <begin position="169"/>
        <end position="198"/>
    </location>
</feature>
<keyword evidence="2" id="KW-0539">Nucleus</keyword>
<feature type="region of interest" description="Disordered" evidence="3">
    <location>
        <begin position="169"/>
        <end position="236"/>
    </location>
</feature>
<comment type="caution">
    <text evidence="5">The sequence shown here is derived from an EMBL/GenBank/DDBJ whole genome shotgun (WGS) entry which is preliminary data.</text>
</comment>
<feature type="compositionally biased region" description="Acidic residues" evidence="3">
    <location>
        <begin position="216"/>
        <end position="228"/>
    </location>
</feature>
<feature type="region of interest" description="Disordered" evidence="3">
    <location>
        <begin position="893"/>
        <end position="923"/>
    </location>
</feature>
<protein>
    <recommendedName>
        <fullName evidence="4">ELYS-like domain-containing protein</fullName>
    </recommendedName>
</protein>
<feature type="region of interest" description="Disordered" evidence="3">
    <location>
        <begin position="822"/>
        <end position="852"/>
    </location>
</feature>
<dbReference type="Proteomes" id="UP000723463">
    <property type="component" value="Unassembled WGS sequence"/>
</dbReference>
<organism evidence="5 6">
    <name type="scientific">Mortierella hygrophila</name>
    <dbReference type="NCBI Taxonomy" id="979708"/>
    <lineage>
        <taxon>Eukaryota</taxon>
        <taxon>Fungi</taxon>
        <taxon>Fungi incertae sedis</taxon>
        <taxon>Mucoromycota</taxon>
        <taxon>Mortierellomycotina</taxon>
        <taxon>Mortierellomycetes</taxon>
        <taxon>Mortierellales</taxon>
        <taxon>Mortierellaceae</taxon>
        <taxon>Mortierella</taxon>
    </lineage>
</organism>
<feature type="compositionally biased region" description="Polar residues" evidence="3">
    <location>
        <begin position="893"/>
        <end position="903"/>
    </location>
</feature>
<evidence type="ECO:0000313" key="6">
    <source>
        <dbReference type="Proteomes" id="UP000723463"/>
    </source>
</evidence>
<dbReference type="InterPro" id="IPR025151">
    <property type="entry name" value="ELYS_dom"/>
</dbReference>
<proteinExistence type="predicted"/>
<dbReference type="PANTHER" id="PTHR21583:SF8">
    <property type="entry name" value="PROTEIN ELYS"/>
    <property type="match status" value="1"/>
</dbReference>
<evidence type="ECO:0000256" key="1">
    <source>
        <dbReference type="ARBA" id="ARBA00004123"/>
    </source>
</evidence>
<evidence type="ECO:0000259" key="4">
    <source>
        <dbReference type="Pfam" id="PF13934"/>
    </source>
</evidence>
<feature type="domain" description="ELYS-like" evidence="4">
    <location>
        <begin position="551"/>
        <end position="774"/>
    </location>
</feature>
<feature type="compositionally biased region" description="Basic and acidic residues" evidence="3">
    <location>
        <begin position="961"/>
        <end position="974"/>
    </location>
</feature>
<dbReference type="PANTHER" id="PTHR21583">
    <property type="entry name" value="ELYS PROTEIN"/>
    <property type="match status" value="1"/>
</dbReference>
<comment type="subcellular location">
    <subcellularLocation>
        <location evidence="1">Nucleus</location>
    </subcellularLocation>
</comment>
<dbReference type="AlphaFoldDB" id="A0A9P6FDW5"/>
<gene>
    <name evidence="5" type="ORF">EC957_006114</name>
</gene>
<feature type="region of interest" description="Disordered" evidence="3">
    <location>
        <begin position="961"/>
        <end position="1007"/>
    </location>
</feature>
<reference evidence="5" key="1">
    <citation type="journal article" date="2020" name="Fungal Divers.">
        <title>Resolving the Mortierellaceae phylogeny through synthesis of multi-gene phylogenetics and phylogenomics.</title>
        <authorList>
            <person name="Vandepol N."/>
            <person name="Liber J."/>
            <person name="Desiro A."/>
            <person name="Na H."/>
            <person name="Kennedy M."/>
            <person name="Barry K."/>
            <person name="Grigoriev I.V."/>
            <person name="Miller A.N."/>
            <person name="O'Donnell K."/>
            <person name="Stajich J.E."/>
            <person name="Bonito G."/>
        </authorList>
    </citation>
    <scope>NUCLEOTIDE SEQUENCE</scope>
    <source>
        <strain evidence="5">NRRL 2591</strain>
    </source>
</reference>
<evidence type="ECO:0000313" key="5">
    <source>
        <dbReference type="EMBL" id="KAF9548560.1"/>
    </source>
</evidence>
<dbReference type="EMBL" id="JAAAXW010000028">
    <property type="protein sequence ID" value="KAF9548560.1"/>
    <property type="molecule type" value="Genomic_DNA"/>
</dbReference>
<keyword evidence="6" id="KW-1185">Reference proteome</keyword>
<name>A0A9P6FDW5_9FUNG</name>
<sequence length="1007" mass="113361">MSHPTEFRPVAHEFFSKGFHGAAFVGAKAANAFWFYRFDSSFIEVRDTFTCHDKVFASLSTTDIKQRFRHLLRSDQIQIVNVQDAYVGESHTIVFVVREGDEDRDHVFIWNLLTLQLQWLVSPPRLLTAATVTPQQAIMVRHRLVKSWGKPQSRPHSLRLSTSSLSSSSFSLTSPSSSVPPLISPGSARSSRSSSSSSFHLQKGYQGPASPTSISQDEEQEEDNEEEDHSQSKGRIQNNRRQLLVLGHRNGWVTIYKFTVSITGQVSCNKEPEHEKWLEDGSITCLATLSNKNTGARPVIVAGTSEGKVVAIRYDDAQEGNKLDSLLTIKDLHSKTLPITNLTLEPTKDDGLDLLVVGQGSWPGSSKESKESPAVSMYYLRLQKSDSRLLGYVRPPTVEGEVSTGGSTLTTTVSEDTNGCRVHCVFSTDFENLPSLTHLATVQINQNDVPEPDVTSMDDIGGGALLDISPQTNSYELMVLYLSKLVTYVKAADIESNRLESEWAEGIDGPESARRDVAPLYNIFFQEKAKFTYSESELAEIEQRRKQLGGRLFYDRLLEFVELNVGMLYPPKNHAQQRNLWTNIYFNGSLEADNRNCLAYYLLKNQHGDISEQFLREYRIPSKFVDLINGFWALDHFDFKTAVLYLSRPGLTVDWIEDVIDAIAEHGSPQLARQFLIAADLDYTSERFIDIKMKIMVETDFTEAFYYQRSPVVTSHHSAIEGQQVDDPADRKERLFTALLDHCFLDKPNRKAIQVLSQLTMNETEEQMFTQYCDGHSGLTREIGQEFLIMYYVNRSRYMEAIRMHRKRLVVEREMDEAEQFHRDAINRRNSRQLGGNQNGESPSQPTLSRSQKRQVLIDQLMKVLPAPERLILKFEKEQSSYTTASAGARTALSSHLSFNTGRDVQEDRREGDVKKQKQQKGELASGSKGILLALLDETDAPSTSLKGLDLDWATRLLTGGEKKDEADGGDRGCADAMLVDDDEPEVGANGTHPDRPKDSIMDLDSD</sequence>
<feature type="compositionally biased region" description="Basic and acidic residues" evidence="3">
    <location>
        <begin position="904"/>
        <end position="916"/>
    </location>
</feature>
<dbReference type="GO" id="GO:0005634">
    <property type="term" value="C:nucleus"/>
    <property type="evidence" value="ECO:0007669"/>
    <property type="project" value="UniProtKB-SubCell"/>
</dbReference>
<evidence type="ECO:0000256" key="3">
    <source>
        <dbReference type="SAM" id="MobiDB-lite"/>
    </source>
</evidence>
<evidence type="ECO:0000256" key="2">
    <source>
        <dbReference type="ARBA" id="ARBA00023242"/>
    </source>
</evidence>
<accession>A0A9P6FDW5</accession>
<dbReference type="Pfam" id="PF13934">
    <property type="entry name" value="ELYS"/>
    <property type="match status" value="1"/>
</dbReference>